<sequence length="165" mass="18584">MLFQRLRIITTPEEKPIYNDQSLVIVSSHEVEVLNGEEEKQDQQLTANETIYEYVDNSPGRQDVVSGPIVRDEPGQREPTSILNIASTPVHMQHYCTLLLPRRRMLPAQATFIPFLLQAVNGIGQIYSLISQLLSLFTLHLPHHLVIRDSSSSSPRPPQPPQPAS</sequence>
<dbReference type="EMBL" id="CAAALY010010206">
    <property type="protein sequence ID" value="VEL10885.1"/>
    <property type="molecule type" value="Genomic_DNA"/>
</dbReference>
<organism evidence="1 2">
    <name type="scientific">Protopolystoma xenopodis</name>
    <dbReference type="NCBI Taxonomy" id="117903"/>
    <lineage>
        <taxon>Eukaryota</taxon>
        <taxon>Metazoa</taxon>
        <taxon>Spiralia</taxon>
        <taxon>Lophotrochozoa</taxon>
        <taxon>Platyhelminthes</taxon>
        <taxon>Monogenea</taxon>
        <taxon>Polyopisthocotylea</taxon>
        <taxon>Polystomatidea</taxon>
        <taxon>Polystomatidae</taxon>
        <taxon>Protopolystoma</taxon>
    </lineage>
</organism>
<reference evidence="1" key="1">
    <citation type="submission" date="2018-11" db="EMBL/GenBank/DDBJ databases">
        <authorList>
            <consortium name="Pathogen Informatics"/>
        </authorList>
    </citation>
    <scope>NUCLEOTIDE SEQUENCE</scope>
</reference>
<accession>A0A3S5A3E5</accession>
<gene>
    <name evidence="1" type="ORF">PXEA_LOCUS4325</name>
</gene>
<dbReference type="Proteomes" id="UP000784294">
    <property type="component" value="Unassembled WGS sequence"/>
</dbReference>
<keyword evidence="2" id="KW-1185">Reference proteome</keyword>
<evidence type="ECO:0000313" key="2">
    <source>
        <dbReference type="Proteomes" id="UP000784294"/>
    </source>
</evidence>
<proteinExistence type="predicted"/>
<evidence type="ECO:0000313" key="1">
    <source>
        <dbReference type="EMBL" id="VEL10885.1"/>
    </source>
</evidence>
<protein>
    <submittedName>
        <fullName evidence="1">Uncharacterized protein</fullName>
    </submittedName>
</protein>
<name>A0A3S5A3E5_9PLAT</name>
<dbReference type="AlphaFoldDB" id="A0A3S5A3E5"/>
<comment type="caution">
    <text evidence="1">The sequence shown here is derived from an EMBL/GenBank/DDBJ whole genome shotgun (WGS) entry which is preliminary data.</text>
</comment>